<feature type="domain" description="Core-binding (CB)" evidence="12">
    <location>
        <begin position="6"/>
        <end position="91"/>
    </location>
</feature>
<dbReference type="Pfam" id="PF02899">
    <property type="entry name" value="Phage_int_SAM_1"/>
    <property type="match status" value="1"/>
</dbReference>
<keyword evidence="4 9" id="KW-0159">Chromosome partition</keyword>
<evidence type="ECO:0000256" key="2">
    <source>
        <dbReference type="ARBA" id="ARBA00022490"/>
    </source>
</evidence>
<sequence length="316" mass="36501">MESDKKTITDIVKSYARYLKLERNYSPNTLAAYQNDLSWLLSFCEQQEMNPLDMQLEDLQHFAVQLHEHHIGPTSQARILSGIRSFYKYLLLSGEIEQDPTELLESPHLGERLPEVLSTDEIDQIQKSIDLSKPEGQRNKTIIEVLFSCGLRVSELVNLKLSNLYLEEGFVRVMGKGSKERLVPISSKAIRELQYWFVDRNLMKIQQGEEDYVFLNRRGKHLTRTMILIMLKRQAVAAGITKTISPHTLRHSFATELLKGGADLRAIQAMLGHESIGTTELYMHIDTTTLREEILQHHPRNMKEKDDDSEEHKDEQ</sequence>
<keyword evidence="8 9" id="KW-0131">Cell cycle</keyword>
<evidence type="ECO:0000256" key="9">
    <source>
        <dbReference type="HAMAP-Rule" id="MF_01808"/>
    </source>
</evidence>
<dbReference type="OrthoDB" id="9801717at2"/>
<name>A0A098YU83_9BACT</name>
<dbReference type="GO" id="GO:0007059">
    <property type="term" value="P:chromosome segregation"/>
    <property type="evidence" value="ECO:0007669"/>
    <property type="project" value="UniProtKB-UniRule"/>
</dbReference>
<comment type="function">
    <text evidence="9">Site-specific tyrosine recombinase, which acts by catalyzing the cutting and rejoining of the recombining DNA molecules. The XerC-XerD complex is essential to convert dimers of the bacterial chromosome into monomers to permit their segregation at cell division. It also contributes to the segregational stability of plasmids.</text>
</comment>
<dbReference type="GO" id="GO:0003677">
    <property type="term" value="F:DNA binding"/>
    <property type="evidence" value="ECO:0007669"/>
    <property type="project" value="UniProtKB-UniRule"/>
</dbReference>
<keyword evidence="3 9" id="KW-0132">Cell division</keyword>
<comment type="subunit">
    <text evidence="9">Forms a cyclic heterotetrameric complex composed of two molecules of XerC and two molecules of XerD.</text>
</comment>
<dbReference type="PANTHER" id="PTHR30349:SF81">
    <property type="entry name" value="TYROSINE RECOMBINASE XERC"/>
    <property type="match status" value="1"/>
</dbReference>
<evidence type="ECO:0000256" key="10">
    <source>
        <dbReference type="SAM" id="MobiDB-lite"/>
    </source>
</evidence>
<feature type="region of interest" description="Disordered" evidence="10">
    <location>
        <begin position="294"/>
        <end position="316"/>
    </location>
</feature>
<keyword evidence="7 9" id="KW-0233">DNA recombination</keyword>
<keyword evidence="5 9" id="KW-0229">DNA integration</keyword>
<protein>
    <recommendedName>
        <fullName evidence="9">Tyrosine recombinase XerC</fullName>
    </recommendedName>
</protein>
<dbReference type="PROSITE" id="PS51900">
    <property type="entry name" value="CB"/>
    <property type="match status" value="1"/>
</dbReference>
<dbReference type="RefSeq" id="WP_036926100.1">
    <property type="nucleotide sequence ID" value="NZ_JRPQ01000041.1"/>
</dbReference>
<evidence type="ECO:0000256" key="5">
    <source>
        <dbReference type="ARBA" id="ARBA00022908"/>
    </source>
</evidence>
<evidence type="ECO:0000313" key="13">
    <source>
        <dbReference type="EMBL" id="KGI22901.1"/>
    </source>
</evidence>
<dbReference type="InterPro" id="IPR011010">
    <property type="entry name" value="DNA_brk_join_enz"/>
</dbReference>
<dbReference type="Gene3D" id="1.10.443.10">
    <property type="entry name" value="Intergrase catalytic core"/>
    <property type="match status" value="1"/>
</dbReference>
<feature type="active site" evidence="9">
    <location>
        <position position="152"/>
    </location>
</feature>
<dbReference type="InterPro" id="IPR002104">
    <property type="entry name" value="Integrase_catalytic"/>
</dbReference>
<dbReference type="Pfam" id="PF00589">
    <property type="entry name" value="Phage_integrase"/>
    <property type="match status" value="1"/>
</dbReference>
<evidence type="ECO:0000256" key="4">
    <source>
        <dbReference type="ARBA" id="ARBA00022829"/>
    </source>
</evidence>
<keyword evidence="2 9" id="KW-0963">Cytoplasm</keyword>
<dbReference type="CDD" id="cd00798">
    <property type="entry name" value="INT_XerDC_C"/>
    <property type="match status" value="1"/>
</dbReference>
<dbReference type="GO" id="GO:0005737">
    <property type="term" value="C:cytoplasm"/>
    <property type="evidence" value="ECO:0007669"/>
    <property type="project" value="UniProtKB-SubCell"/>
</dbReference>
<dbReference type="InterPro" id="IPR023009">
    <property type="entry name" value="Tyrosine_recombinase_XerC/XerD"/>
</dbReference>
<comment type="caution">
    <text evidence="13">The sequence shown here is derived from an EMBL/GenBank/DDBJ whole genome shotgun (WGS) entry which is preliminary data.</text>
</comment>
<dbReference type="InterPro" id="IPR004107">
    <property type="entry name" value="Integrase_SAM-like_N"/>
</dbReference>
<dbReference type="GO" id="GO:0006313">
    <property type="term" value="P:DNA transposition"/>
    <property type="evidence" value="ECO:0007669"/>
    <property type="project" value="UniProtKB-UniRule"/>
</dbReference>
<dbReference type="PANTHER" id="PTHR30349">
    <property type="entry name" value="PHAGE INTEGRASE-RELATED"/>
    <property type="match status" value="1"/>
</dbReference>
<evidence type="ECO:0000259" key="11">
    <source>
        <dbReference type="PROSITE" id="PS51898"/>
    </source>
</evidence>
<proteinExistence type="inferred from homology"/>
<evidence type="ECO:0000256" key="1">
    <source>
        <dbReference type="ARBA" id="ARBA00004496"/>
    </source>
</evidence>
<dbReference type="InterPro" id="IPR050090">
    <property type="entry name" value="Tyrosine_recombinase_XerCD"/>
</dbReference>
<evidence type="ECO:0000256" key="6">
    <source>
        <dbReference type="ARBA" id="ARBA00023125"/>
    </source>
</evidence>
<dbReference type="EMBL" id="JRPQ01000041">
    <property type="protein sequence ID" value="KGI22901.1"/>
    <property type="molecule type" value="Genomic_DNA"/>
</dbReference>
<feature type="active site" evidence="9">
    <location>
        <position position="247"/>
    </location>
</feature>
<comment type="subcellular location">
    <subcellularLocation>
        <location evidence="1 9">Cytoplasm</location>
    </subcellularLocation>
</comment>
<feature type="active site" evidence="9">
    <location>
        <position position="176"/>
    </location>
</feature>
<feature type="active site" evidence="9">
    <location>
        <position position="273"/>
    </location>
</feature>
<dbReference type="GO" id="GO:0009037">
    <property type="term" value="F:tyrosine-based site-specific recombinase activity"/>
    <property type="evidence" value="ECO:0007669"/>
    <property type="project" value="UniProtKB-UniRule"/>
</dbReference>
<dbReference type="InterPro" id="IPR010998">
    <property type="entry name" value="Integrase_recombinase_N"/>
</dbReference>
<keyword evidence="6 9" id="KW-0238">DNA-binding</keyword>
<dbReference type="InterPro" id="IPR044068">
    <property type="entry name" value="CB"/>
</dbReference>
<dbReference type="SUPFAM" id="SSF56349">
    <property type="entry name" value="DNA breaking-rejoining enzymes"/>
    <property type="match status" value="1"/>
</dbReference>
<evidence type="ECO:0000256" key="3">
    <source>
        <dbReference type="ARBA" id="ARBA00022618"/>
    </source>
</evidence>
<dbReference type="Proteomes" id="UP000029723">
    <property type="component" value="Unassembled WGS sequence"/>
</dbReference>
<comment type="similarity">
    <text evidence="9">Belongs to the 'phage' integrase family. XerC subfamily.</text>
</comment>
<dbReference type="HAMAP" id="MF_01808">
    <property type="entry name" value="Recomb_XerC_XerD"/>
    <property type="match status" value="1"/>
</dbReference>
<dbReference type="NCBIfam" id="NF001399">
    <property type="entry name" value="PRK00283.1"/>
    <property type="match status" value="1"/>
</dbReference>
<dbReference type="InterPro" id="IPR013762">
    <property type="entry name" value="Integrase-like_cat_sf"/>
</dbReference>
<dbReference type="Gene3D" id="1.10.150.130">
    <property type="match status" value="1"/>
</dbReference>
<reference evidence="13 14" key="1">
    <citation type="submission" date="2014-07" db="EMBL/GenBank/DDBJ databases">
        <authorList>
            <person name="McCorrison J."/>
            <person name="Sanka R."/>
            <person name="Torralba M."/>
            <person name="Gillis M."/>
            <person name="Haft D.H."/>
            <person name="Methe B."/>
            <person name="Sutton G."/>
            <person name="Nelson K.E."/>
        </authorList>
    </citation>
    <scope>NUCLEOTIDE SEQUENCE [LARGE SCALE GENOMIC DNA]</scope>
    <source>
        <strain evidence="13 14">S9-PR14</strain>
    </source>
</reference>
<accession>A0A098YU83</accession>
<dbReference type="GO" id="GO:0051301">
    <property type="term" value="P:cell division"/>
    <property type="evidence" value="ECO:0007669"/>
    <property type="project" value="UniProtKB-KW"/>
</dbReference>
<evidence type="ECO:0000259" key="12">
    <source>
        <dbReference type="PROSITE" id="PS51900"/>
    </source>
</evidence>
<dbReference type="AlphaFoldDB" id="A0A098YU83"/>
<evidence type="ECO:0000313" key="14">
    <source>
        <dbReference type="Proteomes" id="UP000029723"/>
    </source>
</evidence>
<feature type="active site" description="O-(3'-phospho-DNA)-tyrosine intermediate" evidence="9">
    <location>
        <position position="282"/>
    </location>
</feature>
<gene>
    <name evidence="9" type="primary">xerC</name>
    <name evidence="13" type="ORF">HMPREF9304_01745</name>
</gene>
<dbReference type="PROSITE" id="PS51898">
    <property type="entry name" value="TYR_RECOMBINASE"/>
    <property type="match status" value="1"/>
</dbReference>
<evidence type="ECO:0000256" key="7">
    <source>
        <dbReference type="ARBA" id="ARBA00023172"/>
    </source>
</evidence>
<evidence type="ECO:0000256" key="8">
    <source>
        <dbReference type="ARBA" id="ARBA00023306"/>
    </source>
</evidence>
<organism evidence="13 14">
    <name type="scientific">Hoylesella timonensis S9-PR14</name>
    <dbReference type="NCBI Taxonomy" id="1401062"/>
    <lineage>
        <taxon>Bacteria</taxon>
        <taxon>Pseudomonadati</taxon>
        <taxon>Bacteroidota</taxon>
        <taxon>Bacteroidia</taxon>
        <taxon>Bacteroidales</taxon>
        <taxon>Prevotellaceae</taxon>
        <taxon>Hoylesella</taxon>
    </lineage>
</organism>
<feature type="active site" evidence="9">
    <location>
        <position position="250"/>
    </location>
</feature>
<feature type="domain" description="Tyr recombinase" evidence="11">
    <location>
        <begin position="112"/>
        <end position="295"/>
    </location>
</feature>